<name>A0A371F6X0_MUCPR</name>
<protein>
    <submittedName>
        <fullName evidence="2">Uncharacterized protein</fullName>
    </submittedName>
</protein>
<feature type="region of interest" description="Disordered" evidence="1">
    <location>
        <begin position="121"/>
        <end position="142"/>
    </location>
</feature>
<feature type="non-terminal residue" evidence="2">
    <location>
        <position position="1"/>
    </location>
</feature>
<dbReference type="Proteomes" id="UP000257109">
    <property type="component" value="Unassembled WGS sequence"/>
</dbReference>
<accession>A0A371F6X0</accession>
<evidence type="ECO:0000313" key="2">
    <source>
        <dbReference type="EMBL" id="RDX74007.1"/>
    </source>
</evidence>
<feature type="compositionally biased region" description="Basic and acidic residues" evidence="1">
    <location>
        <begin position="132"/>
        <end position="142"/>
    </location>
</feature>
<reference evidence="2" key="1">
    <citation type="submission" date="2018-05" db="EMBL/GenBank/DDBJ databases">
        <title>Draft genome of Mucuna pruriens seed.</title>
        <authorList>
            <person name="Nnadi N.E."/>
            <person name="Vos R."/>
            <person name="Hasami M.H."/>
            <person name="Devisetty U.K."/>
            <person name="Aguiy J.C."/>
        </authorList>
    </citation>
    <scope>NUCLEOTIDE SEQUENCE [LARGE SCALE GENOMIC DNA]</scope>
    <source>
        <strain evidence="2">JCA_2017</strain>
    </source>
</reference>
<dbReference type="AlphaFoldDB" id="A0A371F6X0"/>
<keyword evidence="3" id="KW-1185">Reference proteome</keyword>
<comment type="caution">
    <text evidence="2">The sequence shown here is derived from an EMBL/GenBank/DDBJ whole genome shotgun (WGS) entry which is preliminary data.</text>
</comment>
<evidence type="ECO:0000256" key="1">
    <source>
        <dbReference type="SAM" id="MobiDB-lite"/>
    </source>
</evidence>
<evidence type="ECO:0000313" key="3">
    <source>
        <dbReference type="Proteomes" id="UP000257109"/>
    </source>
</evidence>
<gene>
    <name evidence="2" type="ORF">CR513_46292</name>
</gene>
<sequence length="142" mass="16643">GSTGVHSQLDFPWLCIGYARSCSMTYCQNLRTRSFYWMAREVILRKIVALDQYYLLRVFLSFSINPLKPVMFLSFRLKVEEIRQNLFCYGFCKSYTTWTWYGELLDIPNLKVDSISAQKEHLSPKGASWPSRSREHPSPSQL</sequence>
<proteinExistence type="predicted"/>
<organism evidence="2 3">
    <name type="scientific">Mucuna pruriens</name>
    <name type="common">Velvet bean</name>
    <name type="synonym">Dolichos pruriens</name>
    <dbReference type="NCBI Taxonomy" id="157652"/>
    <lineage>
        <taxon>Eukaryota</taxon>
        <taxon>Viridiplantae</taxon>
        <taxon>Streptophyta</taxon>
        <taxon>Embryophyta</taxon>
        <taxon>Tracheophyta</taxon>
        <taxon>Spermatophyta</taxon>
        <taxon>Magnoliopsida</taxon>
        <taxon>eudicotyledons</taxon>
        <taxon>Gunneridae</taxon>
        <taxon>Pentapetalae</taxon>
        <taxon>rosids</taxon>
        <taxon>fabids</taxon>
        <taxon>Fabales</taxon>
        <taxon>Fabaceae</taxon>
        <taxon>Papilionoideae</taxon>
        <taxon>50 kb inversion clade</taxon>
        <taxon>NPAAA clade</taxon>
        <taxon>indigoferoid/millettioid clade</taxon>
        <taxon>Phaseoleae</taxon>
        <taxon>Mucuna</taxon>
    </lineage>
</organism>
<dbReference type="EMBL" id="QJKJ01010326">
    <property type="protein sequence ID" value="RDX74007.1"/>
    <property type="molecule type" value="Genomic_DNA"/>
</dbReference>